<dbReference type="Proteomes" id="UP000064967">
    <property type="component" value="Chromosome"/>
</dbReference>
<accession>A0A0K1Q708</accession>
<dbReference type="EMBL" id="CP012333">
    <property type="protein sequence ID" value="AKV01616.1"/>
    <property type="molecule type" value="Genomic_DNA"/>
</dbReference>
<dbReference type="OrthoDB" id="5510482at2"/>
<sequence>MKLACGLLRFFVSVGSLGARVGVSVRVIGAAIGIAAVAGVGSFEREAQASVSIAVTFDALVKDADAVAVVTPVEHKSVWENGRIYTYTRVKVDQAVAGDVASGGEGWVRTMGGVVGKIGQRVEGEAVLTEGSSSFVFLRKQPDNTNNWIVSARAQGQFPVVVDEALRIRKLVRANTLGAILPPKPTQGGAQGATTGPVADPTKAFVADPSTLRLAGEVFHERSIDDATREVTTAWKRLHPAPAKTTTPSK</sequence>
<dbReference type="PATRIC" id="fig|1391654.3.peg.8388"/>
<evidence type="ECO:0000313" key="2">
    <source>
        <dbReference type="Proteomes" id="UP000064967"/>
    </source>
</evidence>
<reference evidence="1 2" key="1">
    <citation type="submission" date="2015-08" db="EMBL/GenBank/DDBJ databases">
        <authorList>
            <person name="Babu N.S."/>
            <person name="Beckwith C.J."/>
            <person name="Beseler K.G."/>
            <person name="Brison A."/>
            <person name="Carone J.V."/>
            <person name="Caskin T.P."/>
            <person name="Diamond M."/>
            <person name="Durham M.E."/>
            <person name="Foxe J.M."/>
            <person name="Go M."/>
            <person name="Henderson B.A."/>
            <person name="Jones I.B."/>
            <person name="McGettigan J.A."/>
            <person name="Micheletti S.J."/>
            <person name="Nasrallah M.E."/>
            <person name="Ortiz D."/>
            <person name="Piller C.R."/>
            <person name="Privatt S.R."/>
            <person name="Schneider S.L."/>
            <person name="Sharp S."/>
            <person name="Smith T.C."/>
            <person name="Stanton J.D."/>
            <person name="Ullery H.E."/>
            <person name="Wilson R.J."/>
            <person name="Serrano M.G."/>
            <person name="Buck G."/>
            <person name="Lee V."/>
            <person name="Wang Y."/>
            <person name="Carvalho R."/>
            <person name="Voegtly L."/>
            <person name="Shi R."/>
            <person name="Duckworth R."/>
            <person name="Johnson A."/>
            <person name="Loviza R."/>
            <person name="Walstead R."/>
            <person name="Shah Z."/>
            <person name="Kiflezghi M."/>
            <person name="Wade K."/>
            <person name="Ball S.L."/>
            <person name="Bradley K.W."/>
            <person name="Asai D.J."/>
            <person name="Bowman C.A."/>
            <person name="Russell D.A."/>
            <person name="Pope W.H."/>
            <person name="Jacobs-Sera D."/>
            <person name="Hendrix R.W."/>
            <person name="Hatfull G.F."/>
        </authorList>
    </citation>
    <scope>NUCLEOTIDE SEQUENCE [LARGE SCALE GENOMIC DNA]</scope>
    <source>
        <strain evidence="1 2">DSM 27648</strain>
    </source>
</reference>
<dbReference type="STRING" id="1391654.AKJ09_08279"/>
<proteinExistence type="predicted"/>
<protein>
    <submittedName>
        <fullName evidence="1">Uncharacterized protein</fullName>
    </submittedName>
</protein>
<dbReference type="KEGG" id="llu:AKJ09_08279"/>
<gene>
    <name evidence="1" type="ORF">AKJ09_08279</name>
</gene>
<name>A0A0K1Q708_9BACT</name>
<evidence type="ECO:0000313" key="1">
    <source>
        <dbReference type="EMBL" id="AKV01616.1"/>
    </source>
</evidence>
<dbReference type="RefSeq" id="WP_146652684.1">
    <property type="nucleotide sequence ID" value="NZ_CP012333.1"/>
</dbReference>
<dbReference type="AlphaFoldDB" id="A0A0K1Q708"/>
<keyword evidence="2" id="KW-1185">Reference proteome</keyword>
<organism evidence="1 2">
    <name type="scientific">Labilithrix luteola</name>
    <dbReference type="NCBI Taxonomy" id="1391654"/>
    <lineage>
        <taxon>Bacteria</taxon>
        <taxon>Pseudomonadati</taxon>
        <taxon>Myxococcota</taxon>
        <taxon>Polyangia</taxon>
        <taxon>Polyangiales</taxon>
        <taxon>Labilitrichaceae</taxon>
        <taxon>Labilithrix</taxon>
    </lineage>
</organism>